<dbReference type="RefSeq" id="XP_031549426.1">
    <property type="nucleotide sequence ID" value="XM_031693566.1"/>
</dbReference>
<dbReference type="PRINTS" id="PR00237">
    <property type="entry name" value="GPCRRHODOPSN"/>
</dbReference>
<dbReference type="GO" id="GO:0004930">
    <property type="term" value="F:G protein-coupled receptor activity"/>
    <property type="evidence" value="ECO:0007669"/>
    <property type="project" value="UniProtKB-KW"/>
</dbReference>
<evidence type="ECO:0000256" key="8">
    <source>
        <dbReference type="ARBA" id="ARBA00023224"/>
    </source>
</evidence>
<dbReference type="SMART" id="SM01381">
    <property type="entry name" value="7TM_GPCR_Srsx"/>
    <property type="match status" value="1"/>
</dbReference>
<evidence type="ECO:0000313" key="13">
    <source>
        <dbReference type="RefSeq" id="XP_031549426.1"/>
    </source>
</evidence>
<keyword evidence="12" id="KW-1185">Reference proteome</keyword>
<feature type="transmembrane region" description="Helical" evidence="10">
    <location>
        <begin position="273"/>
        <end position="294"/>
    </location>
</feature>
<evidence type="ECO:0000256" key="4">
    <source>
        <dbReference type="ARBA" id="ARBA00022989"/>
    </source>
</evidence>
<evidence type="ECO:0000256" key="6">
    <source>
        <dbReference type="ARBA" id="ARBA00023136"/>
    </source>
</evidence>
<dbReference type="InterPro" id="IPR017452">
    <property type="entry name" value="GPCR_Rhodpsn_7TM"/>
</dbReference>
<feature type="transmembrane region" description="Helical" evidence="10">
    <location>
        <begin position="208"/>
        <end position="228"/>
    </location>
</feature>
<feature type="transmembrane region" description="Helical" evidence="10">
    <location>
        <begin position="138"/>
        <end position="159"/>
    </location>
</feature>
<proteinExistence type="inferred from homology"/>
<keyword evidence="8 9" id="KW-0807">Transducer</keyword>
<comment type="subcellular location">
    <subcellularLocation>
        <location evidence="1">Cell membrane</location>
        <topology evidence="1">Multi-pass membrane protein</topology>
    </subcellularLocation>
</comment>
<comment type="similarity">
    <text evidence="9">Belongs to the G-protein coupled receptor 1 family.</text>
</comment>
<evidence type="ECO:0000259" key="11">
    <source>
        <dbReference type="PROSITE" id="PS50262"/>
    </source>
</evidence>
<keyword evidence="5 9" id="KW-0297">G-protein coupled receptor</keyword>
<feature type="transmembrane region" description="Helical" evidence="10">
    <location>
        <begin position="56"/>
        <end position="79"/>
    </location>
</feature>
<evidence type="ECO:0000256" key="2">
    <source>
        <dbReference type="ARBA" id="ARBA00022475"/>
    </source>
</evidence>
<evidence type="ECO:0000313" key="12">
    <source>
        <dbReference type="Proteomes" id="UP000515163"/>
    </source>
</evidence>
<evidence type="ECO:0000256" key="1">
    <source>
        <dbReference type="ARBA" id="ARBA00004651"/>
    </source>
</evidence>
<keyword evidence="4 10" id="KW-1133">Transmembrane helix</keyword>
<dbReference type="PANTHER" id="PTHR24248">
    <property type="entry name" value="ADRENERGIC RECEPTOR-RELATED G-PROTEIN COUPLED RECEPTOR"/>
    <property type="match status" value="1"/>
</dbReference>
<feature type="domain" description="G-protein coupled receptors family 1 profile" evidence="11">
    <location>
        <begin position="37"/>
        <end position="334"/>
    </location>
</feature>
<evidence type="ECO:0000256" key="7">
    <source>
        <dbReference type="ARBA" id="ARBA00023170"/>
    </source>
</evidence>
<gene>
    <name evidence="13" type="primary">LOC116286965</name>
</gene>
<evidence type="ECO:0000256" key="10">
    <source>
        <dbReference type="SAM" id="Phobius"/>
    </source>
</evidence>
<dbReference type="InterPro" id="IPR000276">
    <property type="entry name" value="GPCR_Rhodpsn"/>
</dbReference>
<dbReference type="InParanoid" id="A0A6P8H204"/>
<sequence length="358" mass="41042">MANEYECIWGTNFFISHGLLTTITCFTILIGVLTTCGNSLVLLSIYKTPSLRSSHLFFLGSLAVADLSVGIITMPMYASAALTWPFLLKSNSFEMVLDFLVFQTLSASSLSLCAVSYDRFLAIKYPMRYTLFITKRKVYGGLMFVWIFSVILGSCSFFVTGYEIRPSVYLRGSLCKSGPLHFGSENSFPSNFYHRKVITMGRFYRDCLLIVVFVSFVIPFAFIAFFYFKIYKVARRQARQISNQANVSWTTENLSKDERNDAERRTRKRDYKAAVTIAIVIGTFAVCWLPNLVIGVVHFAFSRENECKAERTEQFWLITIPFAILNSAVNPVIYAIRNKYFRKAFKQILRFYENTDTL</sequence>
<accession>A0A6P8H204</accession>
<keyword evidence="2" id="KW-1003">Cell membrane</keyword>
<dbReference type="GO" id="GO:0005886">
    <property type="term" value="C:plasma membrane"/>
    <property type="evidence" value="ECO:0007669"/>
    <property type="project" value="UniProtKB-SubCell"/>
</dbReference>
<dbReference type="OrthoDB" id="9445642at2759"/>
<keyword evidence="6 10" id="KW-0472">Membrane</keyword>
<evidence type="ECO:0000256" key="9">
    <source>
        <dbReference type="RuleBase" id="RU000688"/>
    </source>
</evidence>
<reference evidence="13" key="1">
    <citation type="submission" date="2025-08" db="UniProtKB">
        <authorList>
            <consortium name="RefSeq"/>
        </authorList>
    </citation>
    <scope>IDENTIFICATION</scope>
    <source>
        <tissue evidence="13">Tentacle</tissue>
    </source>
</reference>
<evidence type="ECO:0000256" key="3">
    <source>
        <dbReference type="ARBA" id="ARBA00022692"/>
    </source>
</evidence>
<dbReference type="KEGG" id="aten:116286965"/>
<feature type="transmembrane region" description="Helical" evidence="10">
    <location>
        <begin position="99"/>
        <end position="117"/>
    </location>
</feature>
<dbReference type="AlphaFoldDB" id="A0A6P8H204"/>
<dbReference type="Gene3D" id="1.20.1070.10">
    <property type="entry name" value="Rhodopsin 7-helix transmembrane proteins"/>
    <property type="match status" value="1"/>
</dbReference>
<dbReference type="Pfam" id="PF00001">
    <property type="entry name" value="7tm_1"/>
    <property type="match status" value="1"/>
</dbReference>
<dbReference type="FunCoup" id="A0A6P8H204">
    <property type="interactions" value="391"/>
</dbReference>
<dbReference type="GeneID" id="116286965"/>
<feature type="transmembrane region" description="Helical" evidence="10">
    <location>
        <begin position="314"/>
        <end position="336"/>
    </location>
</feature>
<dbReference type="SUPFAM" id="SSF81321">
    <property type="entry name" value="Family A G protein-coupled receptor-like"/>
    <property type="match status" value="1"/>
</dbReference>
<keyword evidence="7 9" id="KW-0675">Receptor</keyword>
<name>A0A6P8H204_ACTTE</name>
<keyword evidence="3 9" id="KW-0812">Transmembrane</keyword>
<dbReference type="PROSITE" id="PS00237">
    <property type="entry name" value="G_PROTEIN_RECEP_F1_1"/>
    <property type="match status" value="1"/>
</dbReference>
<feature type="transmembrane region" description="Helical" evidence="10">
    <location>
        <begin position="19"/>
        <end position="44"/>
    </location>
</feature>
<dbReference type="Proteomes" id="UP000515163">
    <property type="component" value="Unplaced"/>
</dbReference>
<organism evidence="12 13">
    <name type="scientific">Actinia tenebrosa</name>
    <name type="common">Australian red waratah sea anemone</name>
    <dbReference type="NCBI Taxonomy" id="6105"/>
    <lineage>
        <taxon>Eukaryota</taxon>
        <taxon>Metazoa</taxon>
        <taxon>Cnidaria</taxon>
        <taxon>Anthozoa</taxon>
        <taxon>Hexacorallia</taxon>
        <taxon>Actiniaria</taxon>
        <taxon>Actiniidae</taxon>
        <taxon>Actinia</taxon>
    </lineage>
</organism>
<evidence type="ECO:0000256" key="5">
    <source>
        <dbReference type="ARBA" id="ARBA00023040"/>
    </source>
</evidence>
<dbReference type="PROSITE" id="PS50262">
    <property type="entry name" value="G_PROTEIN_RECEP_F1_2"/>
    <property type="match status" value="1"/>
</dbReference>
<protein>
    <submittedName>
        <fullName evidence="13">Adenosine receptor A2b-like</fullName>
    </submittedName>
</protein>